<dbReference type="EMBL" id="FQXM01000004">
    <property type="protein sequence ID" value="SHH38228.1"/>
    <property type="molecule type" value="Genomic_DNA"/>
</dbReference>
<protein>
    <recommendedName>
        <fullName evidence="2">endopeptidase La</fullName>
        <ecNumber evidence="2">3.4.21.53</ecNumber>
    </recommendedName>
</protein>
<dbReference type="RefSeq" id="WP_073337280.1">
    <property type="nucleotide sequence ID" value="NZ_FQXM01000004.1"/>
</dbReference>
<name>A0A1M5SIY0_9CLOT</name>
<dbReference type="PANTHER" id="PTHR10046">
    <property type="entry name" value="ATP DEPENDENT LON PROTEASE FAMILY MEMBER"/>
    <property type="match status" value="1"/>
</dbReference>
<dbReference type="OrthoDB" id="9758568at2"/>
<evidence type="ECO:0000256" key="1">
    <source>
        <dbReference type="ARBA" id="ARBA00022670"/>
    </source>
</evidence>
<dbReference type="InterPro" id="IPR020568">
    <property type="entry name" value="Ribosomal_Su5_D2-typ_SF"/>
</dbReference>
<feature type="domain" description="Lon proteolytic" evidence="3">
    <location>
        <begin position="547"/>
        <end position="742"/>
    </location>
</feature>
<comment type="catalytic activity">
    <reaction evidence="2">
        <text>Hydrolysis of proteins in presence of ATP.</text>
        <dbReference type="EC" id="3.4.21.53"/>
    </reaction>
</comment>
<dbReference type="Pfam" id="PF13654">
    <property type="entry name" value="AAA_32"/>
    <property type="match status" value="1"/>
</dbReference>
<dbReference type="GO" id="GO:0004252">
    <property type="term" value="F:serine-type endopeptidase activity"/>
    <property type="evidence" value="ECO:0007669"/>
    <property type="project" value="UniProtKB-UniRule"/>
</dbReference>
<dbReference type="InterPro" id="IPR014721">
    <property type="entry name" value="Ribsml_uS5_D2-typ_fold_subgr"/>
</dbReference>
<evidence type="ECO:0000259" key="3">
    <source>
        <dbReference type="PROSITE" id="PS51786"/>
    </source>
</evidence>
<organism evidence="4 5">
    <name type="scientific">Clostridium grantii DSM 8605</name>
    <dbReference type="NCBI Taxonomy" id="1121316"/>
    <lineage>
        <taxon>Bacteria</taxon>
        <taxon>Bacillati</taxon>
        <taxon>Bacillota</taxon>
        <taxon>Clostridia</taxon>
        <taxon>Eubacteriales</taxon>
        <taxon>Clostridiaceae</taxon>
        <taxon>Clostridium</taxon>
    </lineage>
</organism>
<dbReference type="GO" id="GO:0004176">
    <property type="term" value="F:ATP-dependent peptidase activity"/>
    <property type="evidence" value="ECO:0007669"/>
    <property type="project" value="UniProtKB-UniRule"/>
</dbReference>
<evidence type="ECO:0000256" key="2">
    <source>
        <dbReference type="PROSITE-ProRule" id="PRU01122"/>
    </source>
</evidence>
<dbReference type="PROSITE" id="PS51786">
    <property type="entry name" value="LON_PROTEOLYTIC"/>
    <property type="match status" value="1"/>
</dbReference>
<dbReference type="GO" id="GO:0030163">
    <property type="term" value="P:protein catabolic process"/>
    <property type="evidence" value="ECO:0007669"/>
    <property type="project" value="InterPro"/>
</dbReference>
<dbReference type="Gene3D" id="3.30.230.10">
    <property type="match status" value="1"/>
</dbReference>
<dbReference type="Gene3D" id="3.40.50.300">
    <property type="entry name" value="P-loop containing nucleotide triphosphate hydrolases"/>
    <property type="match status" value="2"/>
</dbReference>
<accession>A0A1M5SIY0</accession>
<dbReference type="InterPro" id="IPR027417">
    <property type="entry name" value="P-loop_NTPase"/>
</dbReference>
<evidence type="ECO:0000313" key="4">
    <source>
        <dbReference type="EMBL" id="SHH38228.1"/>
    </source>
</evidence>
<dbReference type="SUPFAM" id="SSF54211">
    <property type="entry name" value="Ribosomal protein S5 domain 2-like"/>
    <property type="match status" value="1"/>
</dbReference>
<dbReference type="Proteomes" id="UP000184447">
    <property type="component" value="Unassembled WGS sequence"/>
</dbReference>
<dbReference type="GO" id="GO:0006508">
    <property type="term" value="P:proteolysis"/>
    <property type="evidence" value="ECO:0007669"/>
    <property type="project" value="UniProtKB-KW"/>
</dbReference>
<keyword evidence="5" id="KW-1185">Reference proteome</keyword>
<dbReference type="InterPro" id="IPR041699">
    <property type="entry name" value="AAA_32"/>
</dbReference>
<keyword evidence="2" id="KW-0720">Serine protease</keyword>
<gene>
    <name evidence="4" type="ORF">SAMN02745207_00952</name>
</gene>
<dbReference type="EC" id="3.4.21.53" evidence="2"/>
<keyword evidence="2" id="KW-0378">Hydrolase</keyword>
<dbReference type="GO" id="GO:0005524">
    <property type="term" value="F:ATP binding"/>
    <property type="evidence" value="ECO:0007669"/>
    <property type="project" value="InterPro"/>
</dbReference>
<dbReference type="Pfam" id="PF05362">
    <property type="entry name" value="Lon_C"/>
    <property type="match status" value="1"/>
</dbReference>
<dbReference type="AlphaFoldDB" id="A0A1M5SIY0"/>
<dbReference type="InterPro" id="IPR027065">
    <property type="entry name" value="Lon_Prtase"/>
</dbReference>
<feature type="active site" evidence="2">
    <location>
        <position position="680"/>
    </location>
</feature>
<feature type="active site" evidence="2">
    <location>
        <position position="637"/>
    </location>
</feature>
<sequence>MLRKLDSKDIVYNVNFDSEIYLNRESFIPEYKENVYEELDEALELNHQGYNIYLVDDLTSMKVEKLKEYLEKVMVNKEVPNDICYVIKEDREKPETLYLKKGNGEKLRNELEMIQKKYYDVIFDFYNLENCEEKENIIDSLQNYRTKLIEELVEKAHENGFDIKSSYKGFAFIPLTKEGEITEDDFELLKKEEKKDMLEKVDILKKEARDILDELKNKEIIELEKLKELLKVFLLEEMAEFKEELSLKFENDDSALNYIEYIYDNIEEELVEIYTMNFEEDDIQIKDILFNYEVNVMFDGSQIDSPRVIFENDPSLSNLFGNIEYTNKNGTYTSEISMITGGSVINSNGGVLIIEINKLLAYSKSYNYLKNFIEEGKLKLDYNKNYLELLTISSIKPEEIIVETKLILVGTIETYDLLYEYDPDFKKIFKLKVEYNPVVNCDEKNKETLKAALNNLCSEKKYKELSDSCYNKISKYLARKAENREKVLFDISTINDILILSDNKARKLNKKNIDEECLVFPDGKNSIIRKKIDEMYKNKHILVTVSGEKVGQVNGLSVIDLNYFVFGKPIKITCTCYKGEGHIIDVQKESELSGKIHSKAINTLSGLLNNLLNSYSRIPVDLHLSFEQIYGMVDGDSASVAEFLTIISSISKVPIKQNMGVTGSLNQFGEVQSIGGANEKIEGFYNTCQVIDSTKDKGVLIPNTNRNDLVLNDEIEKSILLNEFHIYTMENIKDAIEVMMGDYEEVLMKLRKELKKYSK</sequence>
<keyword evidence="1 2" id="KW-0645">Protease</keyword>
<reference evidence="4 5" key="1">
    <citation type="submission" date="2016-11" db="EMBL/GenBank/DDBJ databases">
        <authorList>
            <person name="Jaros S."/>
            <person name="Januszkiewicz K."/>
            <person name="Wedrychowicz H."/>
        </authorList>
    </citation>
    <scope>NUCLEOTIDE SEQUENCE [LARGE SCALE GENOMIC DNA]</scope>
    <source>
        <strain evidence="4 5">DSM 8605</strain>
    </source>
</reference>
<dbReference type="PRINTS" id="PR00830">
    <property type="entry name" value="ENDOLAPTASE"/>
</dbReference>
<dbReference type="InterPro" id="IPR008269">
    <property type="entry name" value="Lon_proteolytic"/>
</dbReference>
<evidence type="ECO:0000313" key="5">
    <source>
        <dbReference type="Proteomes" id="UP000184447"/>
    </source>
</evidence>
<proteinExistence type="inferred from homology"/>
<comment type="similarity">
    <text evidence="2">Belongs to the peptidase S16 family.</text>
</comment>